<proteinExistence type="predicted"/>
<gene>
    <name evidence="1" type="ORF">METZ01_LOCUS268031</name>
</gene>
<reference evidence="1" key="1">
    <citation type="submission" date="2018-05" db="EMBL/GenBank/DDBJ databases">
        <authorList>
            <person name="Lanie J.A."/>
            <person name="Ng W.-L."/>
            <person name="Kazmierczak K.M."/>
            <person name="Andrzejewski T.M."/>
            <person name="Davidsen T.M."/>
            <person name="Wayne K.J."/>
            <person name="Tettelin H."/>
            <person name="Glass J.I."/>
            <person name="Rusch D."/>
            <person name="Podicherti R."/>
            <person name="Tsui H.-C.T."/>
            <person name="Winkler M.E."/>
        </authorList>
    </citation>
    <scope>NUCLEOTIDE SEQUENCE</scope>
</reference>
<feature type="non-terminal residue" evidence="1">
    <location>
        <position position="30"/>
    </location>
</feature>
<dbReference type="AlphaFoldDB" id="A0A382JW45"/>
<name>A0A382JW45_9ZZZZ</name>
<evidence type="ECO:0000313" key="1">
    <source>
        <dbReference type="EMBL" id="SVC15177.1"/>
    </source>
</evidence>
<sequence>MKNWFMLSLVGLDQPRIVARLSAGLCKNGC</sequence>
<accession>A0A382JW45</accession>
<organism evidence="1">
    <name type="scientific">marine metagenome</name>
    <dbReference type="NCBI Taxonomy" id="408172"/>
    <lineage>
        <taxon>unclassified sequences</taxon>
        <taxon>metagenomes</taxon>
        <taxon>ecological metagenomes</taxon>
    </lineage>
</organism>
<dbReference type="EMBL" id="UINC01076218">
    <property type="protein sequence ID" value="SVC15177.1"/>
    <property type="molecule type" value="Genomic_DNA"/>
</dbReference>
<protein>
    <submittedName>
        <fullName evidence="1">Uncharacterized protein</fullName>
    </submittedName>
</protein>